<accession>A0A556QQA8</accession>
<dbReference type="CDD" id="cd13553">
    <property type="entry name" value="PBP2_NrtA_CpmA_like"/>
    <property type="match status" value="1"/>
</dbReference>
<dbReference type="PANTHER" id="PTHR30024:SF43">
    <property type="entry name" value="BLL4572 PROTEIN"/>
    <property type="match status" value="1"/>
</dbReference>
<dbReference type="OrthoDB" id="570524at2"/>
<dbReference type="RefSeq" id="WP_144229152.1">
    <property type="nucleotide sequence ID" value="NZ_CBCRVV010000002.1"/>
</dbReference>
<dbReference type="InterPro" id="IPR044527">
    <property type="entry name" value="NrtA/CpmA_ABC-bd_dom"/>
</dbReference>
<dbReference type="AlphaFoldDB" id="A0A556QQA8"/>
<evidence type="ECO:0000256" key="3">
    <source>
        <dbReference type="ARBA" id="ARBA00022475"/>
    </source>
</evidence>
<proteinExistence type="predicted"/>
<evidence type="ECO:0000313" key="6">
    <source>
        <dbReference type="EMBL" id="TSJ78811.1"/>
    </source>
</evidence>
<dbReference type="SUPFAM" id="SSF53850">
    <property type="entry name" value="Periplasmic binding protein-like II"/>
    <property type="match status" value="1"/>
</dbReference>
<dbReference type="PANTHER" id="PTHR30024">
    <property type="entry name" value="ALIPHATIC SULFONATES-BINDING PROTEIN-RELATED"/>
    <property type="match status" value="1"/>
</dbReference>
<sequence>MTSTIRKTPATAAPRRPLRIGFIALNDAAPIIVAHENGFFQKHGLSVELSREVGWATVRDKVIHRELDAAHALGAMVISTNLGLNCLPCECLTGFVLNTNGNCVTLSEDLWNRGVRDAVTMRDEIIRSRHDRTYVFGVVFAHSSHRIHICDWLRSGGIDPEKDVRIVVVPPPQLFRNLAAGTIDGYCVGDPWNSLAVREKIGWCPAISPDLAPGHAEKVVMVRSDFAETRAEEHLAMIAALSEAAALCDQTNFRPELCKILARREYMNVPARVIQSSLVGPFDYGHGRTVSADDFIHYHRNGANDPTAAKAAWLIDGFNRHRFLPAGITVPADLGARSFRSDLYHLAQKPSRTSRHDKTLVHA</sequence>
<dbReference type="GO" id="GO:0012505">
    <property type="term" value="C:endomembrane system"/>
    <property type="evidence" value="ECO:0007669"/>
    <property type="project" value="UniProtKB-SubCell"/>
</dbReference>
<reference evidence="6 7" key="1">
    <citation type="submission" date="2019-07" db="EMBL/GenBank/DDBJ databases">
        <title>Description of 53C-WASEF.</title>
        <authorList>
            <person name="Pitt A."/>
            <person name="Hahn M.W."/>
        </authorList>
    </citation>
    <scope>NUCLEOTIDE SEQUENCE [LARGE SCALE GENOMIC DNA]</scope>
    <source>
        <strain evidence="6 7">53C-WASEF</strain>
    </source>
</reference>
<comment type="caution">
    <text evidence="6">The sequence shown here is derived from an EMBL/GenBank/DDBJ whole genome shotgun (WGS) entry which is preliminary data.</text>
</comment>
<evidence type="ECO:0000256" key="5">
    <source>
        <dbReference type="ARBA" id="ARBA00023136"/>
    </source>
</evidence>
<gene>
    <name evidence="6" type="ORF">FPL22_05740</name>
</gene>
<evidence type="ECO:0000256" key="2">
    <source>
        <dbReference type="ARBA" id="ARBA00022448"/>
    </source>
</evidence>
<name>A0A556QQA8_9BACT</name>
<keyword evidence="7" id="KW-1185">Reference proteome</keyword>
<keyword evidence="4" id="KW-0997">Cell inner membrane</keyword>
<evidence type="ECO:0000256" key="4">
    <source>
        <dbReference type="ARBA" id="ARBA00022519"/>
    </source>
</evidence>
<keyword evidence="5" id="KW-0472">Membrane</keyword>
<dbReference type="EMBL" id="VMBG01000001">
    <property type="protein sequence ID" value="TSJ78811.1"/>
    <property type="molecule type" value="Genomic_DNA"/>
</dbReference>
<keyword evidence="3" id="KW-1003">Cell membrane</keyword>
<keyword evidence="2" id="KW-0813">Transport</keyword>
<comment type="subcellular location">
    <subcellularLocation>
        <location evidence="1">Endomembrane system</location>
    </subcellularLocation>
</comment>
<dbReference type="Gene3D" id="3.40.190.10">
    <property type="entry name" value="Periplasmic binding protein-like II"/>
    <property type="match status" value="2"/>
</dbReference>
<dbReference type="Proteomes" id="UP000315648">
    <property type="component" value="Unassembled WGS sequence"/>
</dbReference>
<organism evidence="6 7">
    <name type="scientific">Rariglobus hedericola</name>
    <dbReference type="NCBI Taxonomy" id="2597822"/>
    <lineage>
        <taxon>Bacteria</taxon>
        <taxon>Pseudomonadati</taxon>
        <taxon>Verrucomicrobiota</taxon>
        <taxon>Opitutia</taxon>
        <taxon>Opitutales</taxon>
        <taxon>Opitutaceae</taxon>
        <taxon>Rariglobus</taxon>
    </lineage>
</organism>
<evidence type="ECO:0000313" key="7">
    <source>
        <dbReference type="Proteomes" id="UP000315648"/>
    </source>
</evidence>
<protein>
    <submittedName>
        <fullName evidence="6">ABC transporter substrate-binding protein</fullName>
    </submittedName>
</protein>
<dbReference type="Pfam" id="PF13379">
    <property type="entry name" value="NMT1_2"/>
    <property type="match status" value="1"/>
</dbReference>
<evidence type="ECO:0000256" key="1">
    <source>
        <dbReference type="ARBA" id="ARBA00004308"/>
    </source>
</evidence>